<dbReference type="Pfam" id="PF01168">
    <property type="entry name" value="Ala_racemase_N"/>
    <property type="match status" value="1"/>
</dbReference>
<comment type="catalytic activity">
    <reaction evidence="4">
        <text>L-alanine = D-alanine</text>
        <dbReference type="Rhea" id="RHEA:20249"/>
        <dbReference type="ChEBI" id="CHEBI:57416"/>
        <dbReference type="ChEBI" id="CHEBI:57972"/>
        <dbReference type="EC" id="5.1.1.1"/>
    </reaction>
</comment>
<dbReference type="GO" id="GO:0005829">
    <property type="term" value="C:cytosol"/>
    <property type="evidence" value="ECO:0007669"/>
    <property type="project" value="TreeGrafter"/>
</dbReference>
<dbReference type="Proteomes" id="UP000253805">
    <property type="component" value="Unassembled WGS sequence"/>
</dbReference>
<dbReference type="EMBL" id="PPUT01000006">
    <property type="protein sequence ID" value="RDC45935.1"/>
    <property type="molecule type" value="Genomic_DNA"/>
</dbReference>
<dbReference type="CDD" id="cd00430">
    <property type="entry name" value="PLPDE_III_AR"/>
    <property type="match status" value="1"/>
</dbReference>
<dbReference type="GO" id="GO:0030632">
    <property type="term" value="P:D-alanine biosynthetic process"/>
    <property type="evidence" value="ECO:0007669"/>
    <property type="project" value="UniProtKB-UniRule"/>
</dbReference>
<evidence type="ECO:0000256" key="2">
    <source>
        <dbReference type="ARBA" id="ARBA00022898"/>
    </source>
</evidence>
<feature type="active site" description="Proton acceptor; specific for D-alanine" evidence="4">
    <location>
        <position position="153"/>
    </location>
</feature>
<evidence type="ECO:0000313" key="8">
    <source>
        <dbReference type="EMBL" id="RDC45935.1"/>
    </source>
</evidence>
<dbReference type="RefSeq" id="WP_114548634.1">
    <property type="nucleotide sequence ID" value="NZ_PPUT01000006.1"/>
</dbReference>
<evidence type="ECO:0000256" key="4">
    <source>
        <dbReference type="HAMAP-Rule" id="MF_01201"/>
    </source>
</evidence>
<dbReference type="PROSITE" id="PS00395">
    <property type="entry name" value="ALANINE_RACEMASE"/>
    <property type="match status" value="1"/>
</dbReference>
<dbReference type="AlphaFoldDB" id="A0A369P3W4"/>
<dbReference type="UniPathway" id="UPA00042">
    <property type="reaction ID" value="UER00497"/>
</dbReference>
<dbReference type="SMART" id="SM01005">
    <property type="entry name" value="Ala_racemase_C"/>
    <property type="match status" value="1"/>
</dbReference>
<dbReference type="InterPro" id="IPR000821">
    <property type="entry name" value="Ala_racemase"/>
</dbReference>
<keyword evidence="3 4" id="KW-0413">Isomerase</keyword>
<dbReference type="GO" id="GO:0008784">
    <property type="term" value="F:alanine racemase activity"/>
    <property type="evidence" value="ECO:0007669"/>
    <property type="project" value="UniProtKB-UniRule"/>
</dbReference>
<dbReference type="SUPFAM" id="SSF50621">
    <property type="entry name" value="Alanine racemase C-terminal domain-like"/>
    <property type="match status" value="1"/>
</dbReference>
<reference evidence="8 9" key="1">
    <citation type="journal article" date="2018" name="Elife">
        <title>Discovery and characterization of a prevalent human gut bacterial enzyme sufficient for the inactivation of a family of plant toxins.</title>
        <authorList>
            <person name="Koppel N."/>
            <person name="Bisanz J.E."/>
            <person name="Pandelia M.E."/>
            <person name="Turnbaugh P.J."/>
            <person name="Balskus E.P."/>
        </authorList>
    </citation>
    <scope>NUCLEOTIDE SEQUENCE [LARGE SCALE GENOMIC DNA]</scope>
    <source>
        <strain evidence="8 9">OB21 GAM 11</strain>
    </source>
</reference>
<sequence length="492" mass="52984">MTDLPNGFTGFSHRDPNFVSAGDALRGSRYDDTPFAARKQAQARNLAEAWSPARAERVGAGVAAESGSDAVARGAGVRPLSQLSSAASDVLRFAEQGTAAAGAPRFDPDKLARIPEVDRRWAWVEIDLNAIRHNASAVKQRLNPGTRLMAVVKADGYGHGAVQCAKTALNSGAEYLGVATVDEAIALREAYVNAPILILGEPPAMAIPLLLAYKIMPAVYTAEFAIRYAEAADAFGVSAPFHMKVNTGMNRIGVRWDEVVEFARQISFHRALDLVGTFTHFATADCPGTIDFERQVKRFSEAVNALRAAGINPGIVHAANSAAAIRYPEVQLDMVRLGISLYGFYPCPEAYPMIDLKPAMSVKARITDVKTLPVGEGVSYGLNYRSPGAVKICTMPIGYADGFRRGLSGRTDVLLAGRRFHQVGNICMDQSMFEVNLRQRNDLAPQIGDTVTIVGEQGEASVTIDQMAETLGTIQHEVAIGFGCSRLPRLYV</sequence>
<comment type="cofactor">
    <cofactor evidence="1 4 5">
        <name>pyridoxal 5'-phosphate</name>
        <dbReference type="ChEBI" id="CHEBI:597326"/>
    </cofactor>
</comment>
<evidence type="ECO:0000313" key="9">
    <source>
        <dbReference type="Proteomes" id="UP000253805"/>
    </source>
</evidence>
<dbReference type="FunFam" id="3.20.20.10:FF:000002">
    <property type="entry name" value="Alanine racemase"/>
    <property type="match status" value="1"/>
</dbReference>
<dbReference type="GO" id="GO:0030170">
    <property type="term" value="F:pyridoxal phosphate binding"/>
    <property type="evidence" value="ECO:0007669"/>
    <property type="project" value="UniProtKB-UniRule"/>
</dbReference>
<dbReference type="SUPFAM" id="SSF51419">
    <property type="entry name" value="PLP-binding barrel"/>
    <property type="match status" value="1"/>
</dbReference>
<feature type="active site" description="Proton acceptor; specific for L-alanine" evidence="4">
    <location>
        <position position="380"/>
    </location>
</feature>
<dbReference type="Pfam" id="PF00842">
    <property type="entry name" value="Ala_racemase_C"/>
    <property type="match status" value="1"/>
</dbReference>
<accession>A0A369P3W4</accession>
<evidence type="ECO:0000256" key="3">
    <source>
        <dbReference type="ARBA" id="ARBA00023235"/>
    </source>
</evidence>
<dbReference type="PANTHER" id="PTHR30511">
    <property type="entry name" value="ALANINE RACEMASE"/>
    <property type="match status" value="1"/>
</dbReference>
<comment type="similarity">
    <text evidence="4">Belongs to the alanine racemase family.</text>
</comment>
<protein>
    <recommendedName>
        <fullName evidence="4">Alanine racemase</fullName>
        <ecNumber evidence="4">5.1.1.1</ecNumber>
    </recommendedName>
</protein>
<evidence type="ECO:0000256" key="6">
    <source>
        <dbReference type="PIRSR" id="PIRSR600821-52"/>
    </source>
</evidence>
<evidence type="ECO:0000256" key="1">
    <source>
        <dbReference type="ARBA" id="ARBA00001933"/>
    </source>
</evidence>
<dbReference type="InterPro" id="IPR020622">
    <property type="entry name" value="Ala_racemase_pyridoxalP-BS"/>
</dbReference>
<dbReference type="PANTHER" id="PTHR30511:SF0">
    <property type="entry name" value="ALANINE RACEMASE, CATABOLIC-RELATED"/>
    <property type="match status" value="1"/>
</dbReference>
<feature type="binding site" evidence="4 6">
    <location>
        <position position="251"/>
    </location>
    <ligand>
        <name>substrate</name>
    </ligand>
</feature>
<organism evidence="8 9">
    <name type="scientific">Adlercreutzia equolifaciens subsp. celatus</name>
    <dbReference type="NCBI Taxonomy" id="394340"/>
    <lineage>
        <taxon>Bacteria</taxon>
        <taxon>Bacillati</taxon>
        <taxon>Actinomycetota</taxon>
        <taxon>Coriobacteriia</taxon>
        <taxon>Eggerthellales</taxon>
        <taxon>Eggerthellaceae</taxon>
        <taxon>Adlercreutzia</taxon>
    </lineage>
</organism>
<feature type="binding site" evidence="4 6">
    <location>
        <position position="428"/>
    </location>
    <ligand>
        <name>substrate</name>
    </ligand>
</feature>
<dbReference type="HAMAP" id="MF_01201">
    <property type="entry name" value="Ala_racemase"/>
    <property type="match status" value="1"/>
</dbReference>
<dbReference type="InterPro" id="IPR009006">
    <property type="entry name" value="Ala_racemase/Decarboxylase_C"/>
</dbReference>
<proteinExistence type="inferred from homology"/>
<feature type="domain" description="Alanine racemase C-terminal" evidence="7">
    <location>
        <begin position="359"/>
        <end position="492"/>
    </location>
</feature>
<keyword evidence="2 4" id="KW-0663">Pyridoxal phosphate</keyword>
<dbReference type="NCBIfam" id="TIGR00492">
    <property type="entry name" value="alr"/>
    <property type="match status" value="1"/>
</dbReference>
<dbReference type="InterPro" id="IPR001608">
    <property type="entry name" value="Ala_racemase_N"/>
</dbReference>
<comment type="caution">
    <text evidence="8">The sequence shown here is derived from an EMBL/GenBank/DDBJ whole genome shotgun (WGS) entry which is preliminary data.</text>
</comment>
<dbReference type="Gene3D" id="3.20.20.10">
    <property type="entry name" value="Alanine racemase"/>
    <property type="match status" value="1"/>
</dbReference>
<evidence type="ECO:0000256" key="5">
    <source>
        <dbReference type="PIRSR" id="PIRSR600821-50"/>
    </source>
</evidence>
<dbReference type="PRINTS" id="PR00992">
    <property type="entry name" value="ALARACEMASE"/>
</dbReference>
<feature type="modified residue" description="N6-(pyridoxal phosphate)lysine" evidence="4 5">
    <location>
        <position position="153"/>
    </location>
</feature>
<dbReference type="EC" id="5.1.1.1" evidence="4"/>
<dbReference type="Gene3D" id="2.40.37.10">
    <property type="entry name" value="Lyase, Ornithine Decarboxylase, Chain A, domain 1"/>
    <property type="match status" value="1"/>
</dbReference>
<comment type="function">
    <text evidence="4">Catalyzes the interconversion of L-alanine and D-alanine. May also act on other amino acids.</text>
</comment>
<evidence type="ECO:0000259" key="7">
    <source>
        <dbReference type="SMART" id="SM01005"/>
    </source>
</evidence>
<name>A0A369P3W4_9ACTN</name>
<comment type="pathway">
    <text evidence="4">Amino-acid biosynthesis; D-alanine biosynthesis; D-alanine from L-alanine: step 1/1.</text>
</comment>
<dbReference type="InterPro" id="IPR029066">
    <property type="entry name" value="PLP-binding_barrel"/>
</dbReference>
<dbReference type="InterPro" id="IPR011079">
    <property type="entry name" value="Ala_racemase_C"/>
</dbReference>
<gene>
    <name evidence="8" type="primary">alr</name>
    <name evidence="8" type="ORF">C1850_03780</name>
</gene>